<gene>
    <name evidence="1" type="ORF">KR76_01770</name>
</gene>
<keyword evidence="2" id="KW-1185">Reference proteome</keyword>
<evidence type="ECO:0000313" key="1">
    <source>
        <dbReference type="EMBL" id="AIY15810.1"/>
    </source>
</evidence>
<accession>A0A0A1DKA8</accession>
<dbReference type="Proteomes" id="UP000030300">
    <property type="component" value="Chromosome"/>
</dbReference>
<proteinExistence type="predicted"/>
<dbReference type="HOGENOM" id="CLU_1747734_0_0_11"/>
<name>A0A0A1DKA8_NOCSI</name>
<dbReference type="GeneID" id="96607717"/>
<dbReference type="STRING" id="2045.KR76_01770"/>
<dbReference type="EMBL" id="CP009896">
    <property type="protein sequence ID" value="AIY15810.1"/>
    <property type="molecule type" value="Genomic_DNA"/>
</dbReference>
<protein>
    <submittedName>
        <fullName evidence="1">Uncharacterized protein</fullName>
    </submittedName>
</protein>
<evidence type="ECO:0000313" key="2">
    <source>
        <dbReference type="Proteomes" id="UP000030300"/>
    </source>
</evidence>
<dbReference type="RefSeq" id="WP_038676190.1">
    <property type="nucleotide sequence ID" value="NZ_BJMC01000025.1"/>
</dbReference>
<reference evidence="1 2" key="1">
    <citation type="journal article" date="2015" name="Genome Announc.">
        <title>Complete Genome Sequence of Steroid-Transforming Nocardioides simplex VKM Ac-2033D.</title>
        <authorList>
            <person name="Shtratnikova V.Y."/>
            <person name="Schelkunov M.I."/>
            <person name="Pekov Y.A."/>
            <person name="Fokina V.V."/>
            <person name="Logacheva M.D."/>
            <person name="Sokolov S.L."/>
            <person name="Bragin E.Y."/>
            <person name="Ashapkin V.V."/>
            <person name="Donova M.V."/>
        </authorList>
    </citation>
    <scope>NUCLEOTIDE SEQUENCE [LARGE SCALE GENOMIC DNA]</scope>
    <source>
        <strain evidence="1 2">VKM Ac-2033D</strain>
    </source>
</reference>
<organism evidence="1 2">
    <name type="scientific">Nocardioides simplex</name>
    <name type="common">Arthrobacter simplex</name>
    <dbReference type="NCBI Taxonomy" id="2045"/>
    <lineage>
        <taxon>Bacteria</taxon>
        <taxon>Bacillati</taxon>
        <taxon>Actinomycetota</taxon>
        <taxon>Actinomycetes</taxon>
        <taxon>Propionibacteriales</taxon>
        <taxon>Nocardioidaceae</taxon>
        <taxon>Pimelobacter</taxon>
    </lineage>
</organism>
<sequence length="149" mass="15824">MSTTTDLTIAAGTVFADARRGELPDPVGVAAAAHSPGGAVQIHLSTLADLAQWAQWAETTIETSDPKHWDGEKWTRHHTAEGHIHELPVMLVAVEIGVMVPAEHYDCPRCGGSIGTSAGFVVMGEYDDAFELEVARHQTGECTPLAVAP</sequence>
<dbReference type="KEGG" id="psim:KR76_01770"/>
<dbReference type="AlphaFoldDB" id="A0A0A1DKA8"/>